<sequence>MKFKLKGIELDAFRVYEDKQLFNFLTKLGEVANLVVIYAPNGYGKTSFIDAVEWGLTGSINRISKSSIVKNTADSEKGVILKNRKSSKEFGTVTLIAENGGSLVKQTKVIGRNGRKTDYAEGDIVVKADIFSDLELSDFAIKSILGQDKIDSFLRSFSPRDRYDILTNFWDEANDSELFKNILGMNSESEKQLQQAKEQLRKIDEEIQSLIIRPNIIFDINNLINKFNQIQLRGLALFKVNRDNNIQFIKSLIEINSKLESLNTDNEDKLLISGYLVENNKLYSLKNNELNIIRKNIHEISDTLDKFKERKRELSFLDEVIVESHNLYRKYKNLKKLEKQYYEAEQILGNINNYEELNLKLIKELSGLNSLKTQEEQNLKEILGKLDNVRSSKKEIENNLFKLDSNLEKYNSLENKKVHWIKRLSQLQELIDIRWNNKNEYKKKILTLESYSKYEIQNVIKIESDNQQIKMAISELQNSFWLKNQKEQELRELEQEYTQFGKLTEQLNIIYKAGKKFIEDSHTEVCPLCNKEYEDFNTLINNVDRDFVEVENLNKIKSDIEKVKAVLQDEENKIDHCITLFRKEIDREITILSKKDIENETKITSYNSLNQRIKNKLDDIKREENNLIHFFEQLNIDIKNKSLVYLTNIKSSILDKIYNLNESMNDYAQEINNKNEMLKTLSEKRNHKELEIISNKNKIRELSGEPVLNSVNKLLEECKVENNINKIKNEFEVVKYNFLLQMDQKRVIRKRINVLDKELKIINEQEMKAAFEEKQKDYQKVNEFIGNYNKKAKDLIVGDSFQECDIQQIHDELINEKKCVREGLTVVNELMGFTKYIENNIATKTKDSKKIEIETQIKILERGNKELSSAKKYITEYIESKIKNAFNLDSINSIYQRIDPHPDFNNIKFEVDLAKDKPELNIYASSKQEKLSPILYFSAAQVNVLSLSIFLAKALIEEQKGLNTIFMDDPIQHLDNLNILSFIDLLRTITVNLDKQVIISTHNENFFKLIKRKMDPDFTSSKFIELESFGKIKR</sequence>
<dbReference type="Gene3D" id="3.40.50.300">
    <property type="entry name" value="P-loop containing nucleotide triphosphate hydrolases"/>
    <property type="match status" value="2"/>
</dbReference>
<evidence type="ECO:0000256" key="4">
    <source>
        <dbReference type="SAM" id="Coils"/>
    </source>
</evidence>
<organism evidence="6 7">
    <name type="scientific">Bacillus cereus</name>
    <dbReference type="NCBI Taxonomy" id="1396"/>
    <lineage>
        <taxon>Bacteria</taxon>
        <taxon>Bacillati</taxon>
        <taxon>Bacillota</taxon>
        <taxon>Bacilli</taxon>
        <taxon>Bacillales</taxon>
        <taxon>Bacillaceae</taxon>
        <taxon>Bacillus</taxon>
        <taxon>Bacillus cereus group</taxon>
    </lineage>
</organism>
<accession>A0A0G8F6L2</accession>
<comment type="similarity">
    <text evidence="1">Belongs to the SMC family. SbcC subfamily.</text>
</comment>
<dbReference type="RefSeq" id="WP_046953893.1">
    <property type="nucleotide sequence ID" value="NZ_LCYI01000009.1"/>
</dbReference>
<dbReference type="PANTHER" id="PTHR32114:SF2">
    <property type="entry name" value="ABC TRANSPORTER ABCH.3"/>
    <property type="match status" value="1"/>
</dbReference>
<feature type="coiled-coil region" evidence="4">
    <location>
        <begin position="379"/>
        <end position="430"/>
    </location>
</feature>
<keyword evidence="4" id="KW-0175">Coiled coil</keyword>
<evidence type="ECO:0000256" key="2">
    <source>
        <dbReference type="ARBA" id="ARBA00011322"/>
    </source>
</evidence>
<dbReference type="InterPro" id="IPR027417">
    <property type="entry name" value="P-loop_NTPase"/>
</dbReference>
<feature type="coiled-coil region" evidence="4">
    <location>
        <begin position="179"/>
        <end position="213"/>
    </location>
</feature>
<feature type="domain" description="Rad50/SbcC-type AAA" evidence="5">
    <location>
        <begin position="8"/>
        <end position="213"/>
    </location>
</feature>
<dbReference type="EMBL" id="LCYI01000009">
    <property type="protein sequence ID" value="KLA32173.1"/>
    <property type="molecule type" value="Genomic_DNA"/>
</dbReference>
<comment type="caution">
    <text evidence="6">The sequence shown here is derived from an EMBL/GenBank/DDBJ whole genome shotgun (WGS) entry which is preliminary data.</text>
</comment>
<evidence type="ECO:0000313" key="6">
    <source>
        <dbReference type="EMBL" id="KLA32173.1"/>
    </source>
</evidence>
<dbReference type="PANTHER" id="PTHR32114">
    <property type="entry name" value="ABC TRANSPORTER ABCH.3"/>
    <property type="match status" value="1"/>
</dbReference>
<reference evidence="6 7" key="1">
    <citation type="submission" date="2015-04" db="EMBL/GenBank/DDBJ databases">
        <title>Draft Genome Sequences of Eight Spore-Forming Food Isolates of Bacillus cereus Genome sequencing.</title>
        <authorList>
            <person name="Krawcyk A.O."/>
            <person name="de Jong A."/>
            <person name="Eijlander R.T."/>
            <person name="Berendsen E.M."/>
            <person name="Holsappel S."/>
            <person name="Wells-Bennik M."/>
            <person name="Kuipers O.P."/>
        </authorList>
    </citation>
    <scope>NUCLEOTIDE SEQUENCE [LARGE SCALE GENOMIC DNA]</scope>
    <source>
        <strain evidence="6 7">B4077</strain>
    </source>
</reference>
<dbReference type="GO" id="GO:0006302">
    <property type="term" value="P:double-strand break repair"/>
    <property type="evidence" value="ECO:0007669"/>
    <property type="project" value="InterPro"/>
</dbReference>
<proteinExistence type="inferred from homology"/>
<dbReference type="SUPFAM" id="SSF52540">
    <property type="entry name" value="P-loop containing nucleoside triphosphate hydrolases"/>
    <property type="match status" value="1"/>
</dbReference>
<protein>
    <recommendedName>
        <fullName evidence="3">Nuclease SbcCD subunit C</fullName>
    </recommendedName>
</protein>
<evidence type="ECO:0000259" key="5">
    <source>
        <dbReference type="Pfam" id="PF13476"/>
    </source>
</evidence>
<evidence type="ECO:0000313" key="7">
    <source>
        <dbReference type="Proteomes" id="UP000035214"/>
    </source>
</evidence>
<gene>
    <name evidence="6" type="ORF">B4077_0929</name>
</gene>
<feature type="coiled-coil region" evidence="4">
    <location>
        <begin position="476"/>
        <end position="503"/>
    </location>
</feature>
<comment type="subunit">
    <text evidence="2">Heterodimer of SbcC and SbcD.</text>
</comment>
<name>A0A0G8F6L2_BACCE</name>
<dbReference type="InterPro" id="IPR038729">
    <property type="entry name" value="Rad50/SbcC_AAA"/>
</dbReference>
<dbReference type="GO" id="GO:0016887">
    <property type="term" value="F:ATP hydrolysis activity"/>
    <property type="evidence" value="ECO:0007669"/>
    <property type="project" value="InterPro"/>
</dbReference>
<evidence type="ECO:0000256" key="1">
    <source>
        <dbReference type="ARBA" id="ARBA00006930"/>
    </source>
</evidence>
<dbReference type="AlphaFoldDB" id="A0A0G8F6L2"/>
<dbReference type="Pfam" id="PF13476">
    <property type="entry name" value="AAA_23"/>
    <property type="match status" value="1"/>
</dbReference>
<dbReference type="PATRIC" id="fig|1396.428.peg.111"/>
<evidence type="ECO:0000256" key="3">
    <source>
        <dbReference type="ARBA" id="ARBA00013368"/>
    </source>
</evidence>
<dbReference type="Proteomes" id="UP000035214">
    <property type="component" value="Unassembled WGS sequence"/>
</dbReference>
<feature type="coiled-coil region" evidence="4">
    <location>
        <begin position="664"/>
        <end position="691"/>
    </location>
</feature>